<dbReference type="RefSeq" id="XP_012191418.1">
    <property type="nucleotide sequence ID" value="XM_012336028.1"/>
</dbReference>
<proteinExistence type="predicted"/>
<organism evidence="1 2">
    <name type="scientific">Pseudozyma hubeiensis (strain SY62)</name>
    <name type="common">Yeast</name>
    <dbReference type="NCBI Taxonomy" id="1305764"/>
    <lineage>
        <taxon>Eukaryota</taxon>
        <taxon>Fungi</taxon>
        <taxon>Dikarya</taxon>
        <taxon>Basidiomycota</taxon>
        <taxon>Ustilaginomycotina</taxon>
        <taxon>Ustilaginomycetes</taxon>
        <taxon>Ustilaginales</taxon>
        <taxon>Ustilaginaceae</taxon>
        <taxon>Pseudozyma</taxon>
    </lineage>
</organism>
<reference evidence="2" key="1">
    <citation type="journal article" date="2013" name="Genome Announc.">
        <title>Draft genome sequence of the basidiomycetous yeast-like fungus Pseudozyma hubeiensis SY62, which produces an abundant amount of the biosurfactant mannosylerythritol lipids.</title>
        <authorList>
            <person name="Konishi M."/>
            <person name="Hatada Y."/>
            <person name="Horiuchi J."/>
        </authorList>
    </citation>
    <scope>NUCLEOTIDE SEQUENCE [LARGE SCALE GENOMIC DNA]</scope>
    <source>
        <strain evidence="2">SY62</strain>
    </source>
</reference>
<protein>
    <submittedName>
        <fullName evidence="1">Uncharacterized protein</fullName>
    </submittedName>
</protein>
<gene>
    <name evidence="1" type="ORF">PHSY_005419</name>
</gene>
<dbReference type="HOGENOM" id="CLU_2427988_0_0_1"/>
<name>R9P906_PSEHS</name>
<dbReference type="Proteomes" id="UP000014071">
    <property type="component" value="Unassembled WGS sequence"/>
</dbReference>
<sequence length="91" mass="10204">MVGNVSGGRDTCGNRHTIDYRQKRGISRKQVQETVSGNHLVRTKCRRRGLRRTASPSSCSTGSTCCRRGLRRRCFSLDRWIAAQPHSKDAG</sequence>
<accession>R9P906</accession>
<dbReference type="EMBL" id="DF238813">
    <property type="protein sequence ID" value="GAC97831.1"/>
    <property type="molecule type" value="Genomic_DNA"/>
</dbReference>
<dbReference type="GeneID" id="24110697"/>
<evidence type="ECO:0000313" key="2">
    <source>
        <dbReference type="Proteomes" id="UP000014071"/>
    </source>
</evidence>
<dbReference type="AlphaFoldDB" id="R9P906"/>
<evidence type="ECO:0000313" key="1">
    <source>
        <dbReference type="EMBL" id="GAC97831.1"/>
    </source>
</evidence>
<keyword evidence="2" id="KW-1185">Reference proteome</keyword>